<keyword evidence="1" id="KW-1133">Transmembrane helix</keyword>
<reference evidence="2 3" key="1">
    <citation type="submission" date="2019-07" db="EMBL/GenBank/DDBJ databases">
        <title>Criibacterium bergeronii gen. nov., sp. nov. isolated from human clinical samples.</title>
        <authorList>
            <person name="Maheux A.F."/>
            <person name="Boudreau D.K."/>
            <person name="Berube E."/>
            <person name="Brodeur S."/>
            <person name="Bernard K.A."/>
            <person name="Abed J.Y."/>
            <person name="Ducrey E."/>
            <person name="Guay E.F."/>
            <person name="Raymond F."/>
            <person name="Corbeil J."/>
            <person name="Domingo M.-C."/>
            <person name="Roy P.H."/>
            <person name="Boissinot M."/>
            <person name="Tocheva E.I."/>
            <person name="Omar R.F."/>
        </authorList>
    </citation>
    <scope>NUCLEOTIDE SEQUENCE [LARGE SCALE GENOMIC DNA]</scope>
    <source>
        <strain evidence="2 3">CCRI-24246</strain>
    </source>
</reference>
<dbReference type="EMBL" id="VJXW01000035">
    <property type="protein sequence ID" value="TRW22107.1"/>
    <property type="molecule type" value="Genomic_DNA"/>
</dbReference>
<dbReference type="Proteomes" id="UP000319424">
    <property type="component" value="Unassembled WGS sequence"/>
</dbReference>
<keyword evidence="1" id="KW-0812">Transmembrane</keyword>
<evidence type="ECO:0000313" key="3">
    <source>
        <dbReference type="Proteomes" id="UP000319424"/>
    </source>
</evidence>
<feature type="transmembrane region" description="Helical" evidence="1">
    <location>
        <begin position="217"/>
        <end position="235"/>
    </location>
</feature>
<comment type="caution">
    <text evidence="2">The sequence shown here is derived from an EMBL/GenBank/DDBJ whole genome shotgun (WGS) entry which is preliminary data.</text>
</comment>
<feature type="transmembrane region" description="Helical" evidence="1">
    <location>
        <begin position="140"/>
        <end position="164"/>
    </location>
</feature>
<feature type="transmembrane region" description="Helical" evidence="1">
    <location>
        <begin position="99"/>
        <end position="125"/>
    </location>
</feature>
<proteinExistence type="predicted"/>
<organism evidence="2 3">
    <name type="scientific">Criibacterium bergeronii</name>
    <dbReference type="NCBI Taxonomy" id="1871336"/>
    <lineage>
        <taxon>Bacteria</taxon>
        <taxon>Bacillati</taxon>
        <taxon>Bacillota</taxon>
        <taxon>Clostridia</taxon>
        <taxon>Peptostreptococcales</taxon>
        <taxon>Filifactoraceae</taxon>
        <taxon>Criibacterium</taxon>
    </lineage>
</organism>
<protein>
    <submittedName>
        <fullName evidence="2">ABC transporter permease</fullName>
    </submittedName>
</protein>
<evidence type="ECO:0000256" key="1">
    <source>
        <dbReference type="SAM" id="Phobius"/>
    </source>
</evidence>
<dbReference type="OrthoDB" id="4336274at2"/>
<feature type="transmembrane region" description="Helical" evidence="1">
    <location>
        <begin position="17"/>
        <end position="39"/>
    </location>
</feature>
<accession>A0A552UV81</accession>
<gene>
    <name evidence="2" type="ORF">FL857_11755</name>
</gene>
<dbReference type="Pfam" id="PF12730">
    <property type="entry name" value="ABC2_membrane_4"/>
    <property type="match status" value="1"/>
</dbReference>
<sequence>MKTLLLAEYKKLHRSKLIFLLVFALIMTLGVVFLQGQFTFSGEKYIDTFGWYILQVHSLTTYFVLPSLIALFGGYIICREEQEDVLKSLRLIPIDESNMITAKMIITLLGSIFVYLILFTASLIIEAVLHLHAVNMSEVVHYFVVYVLTGISVFMVISPIIALIGLVKRSYWIALIIAEIYSFVGIFFASKEILRAIYPISSVFILSGVYETSMLEFAISVLVNFGCCFISYKILKGMKVGKKKRISKRI</sequence>
<dbReference type="AlphaFoldDB" id="A0A552UV81"/>
<name>A0A552UV81_9FIRM</name>
<feature type="transmembrane region" description="Helical" evidence="1">
    <location>
        <begin position="171"/>
        <end position="189"/>
    </location>
</feature>
<dbReference type="RefSeq" id="WP_144398944.1">
    <property type="nucleotide sequence ID" value="NZ_VJXW01000035.1"/>
</dbReference>
<evidence type="ECO:0000313" key="2">
    <source>
        <dbReference type="EMBL" id="TRW22107.1"/>
    </source>
</evidence>
<keyword evidence="1" id="KW-0472">Membrane</keyword>
<feature type="transmembrane region" description="Helical" evidence="1">
    <location>
        <begin position="59"/>
        <end position="78"/>
    </location>
</feature>